<dbReference type="GO" id="GO:0016020">
    <property type="term" value="C:membrane"/>
    <property type="evidence" value="ECO:0007669"/>
    <property type="project" value="TreeGrafter"/>
</dbReference>
<comment type="subcellular location">
    <subcellularLocation>
        <location evidence="1">Endomembrane system</location>
        <topology evidence="1">Multi-pass membrane protein</topology>
    </subcellularLocation>
</comment>
<feature type="transmembrane region" description="Helical" evidence="7">
    <location>
        <begin position="329"/>
        <end position="349"/>
    </location>
</feature>
<evidence type="ECO:0000256" key="2">
    <source>
        <dbReference type="ARBA" id="ARBA00008335"/>
    </source>
</evidence>
<keyword evidence="3" id="KW-0813">Transport</keyword>
<feature type="transmembrane region" description="Helical" evidence="7">
    <location>
        <begin position="83"/>
        <end position="105"/>
    </location>
</feature>
<dbReference type="GO" id="GO:0012505">
    <property type="term" value="C:endomembrane system"/>
    <property type="evidence" value="ECO:0007669"/>
    <property type="project" value="UniProtKB-SubCell"/>
</dbReference>
<accession>A0A8H6TEG8</accession>
<keyword evidence="10" id="KW-1185">Reference proteome</keyword>
<evidence type="ECO:0000256" key="1">
    <source>
        <dbReference type="ARBA" id="ARBA00004127"/>
    </source>
</evidence>
<feature type="transmembrane region" description="Helical" evidence="7">
    <location>
        <begin position="117"/>
        <end position="136"/>
    </location>
</feature>
<keyword evidence="5 7" id="KW-1133">Transmembrane helix</keyword>
<dbReference type="PROSITE" id="PS50850">
    <property type="entry name" value="MFS"/>
    <property type="match status" value="1"/>
</dbReference>
<evidence type="ECO:0000256" key="6">
    <source>
        <dbReference type="ARBA" id="ARBA00023136"/>
    </source>
</evidence>
<dbReference type="InterPro" id="IPR051788">
    <property type="entry name" value="MFS_Transporter"/>
</dbReference>
<sequence>MAVSSALPANMGIEVDQAFGPSPPQTPATQEASLSVSDHRYSHPWRARLNLCAIYFTMFLAGWNDGSSGPLIPRMQTVYNVGFLLVSLTFVVACVGFISGALFNLNWGVKIGFGRMIVLGLYFTTCALCQVVAYSIQAPAPPFPLFILSFGINGFGNAVQNAQTNTYVASLGKNSELYMGMLHASYGAGALSSPLIATQFVSSSHWSFHYLVSLGLAILNITILATRFKFRNLEDCLRLVGEQPQEDASATSERSNFGQVLSLRAVHLLAFFTLVYVGVEVTIGGWITTYMIDVRGGGHSAGYVSSGFFAGLMIGRVALLWLNKALGEYYVLYLYTALIIGLELVVWLVPSLIGGAIAVALVGMFLGPVYPILMNRTARLVPRRLLSGSIGWIAGFGQAGSAMIPFITGAIASKAGIKALQPLIISLMACFPLLWALVPRSPRRID</sequence>
<dbReference type="InterPro" id="IPR020846">
    <property type="entry name" value="MFS_dom"/>
</dbReference>
<feature type="transmembrane region" description="Helical" evidence="7">
    <location>
        <begin position="180"/>
        <end position="202"/>
    </location>
</feature>
<evidence type="ECO:0000259" key="8">
    <source>
        <dbReference type="PROSITE" id="PS50850"/>
    </source>
</evidence>
<dbReference type="SUPFAM" id="SSF103473">
    <property type="entry name" value="MFS general substrate transporter"/>
    <property type="match status" value="1"/>
</dbReference>
<comment type="similarity">
    <text evidence="2">Belongs to the major facilitator superfamily.</text>
</comment>
<evidence type="ECO:0000256" key="4">
    <source>
        <dbReference type="ARBA" id="ARBA00022692"/>
    </source>
</evidence>
<dbReference type="FunFam" id="1.20.1250.20:FF:000286">
    <property type="entry name" value="MFS efflux transporter"/>
    <property type="match status" value="1"/>
</dbReference>
<dbReference type="PANTHER" id="PTHR23514:SF3">
    <property type="entry name" value="BYPASS OF STOP CODON PROTEIN 6"/>
    <property type="match status" value="1"/>
</dbReference>
<feature type="transmembrane region" description="Helical" evidence="7">
    <location>
        <begin position="265"/>
        <end position="288"/>
    </location>
</feature>
<gene>
    <name evidence="9" type="ORF">MIND_00139200</name>
</gene>
<evidence type="ECO:0000313" key="10">
    <source>
        <dbReference type="Proteomes" id="UP000636479"/>
    </source>
</evidence>
<dbReference type="Proteomes" id="UP000636479">
    <property type="component" value="Unassembled WGS sequence"/>
</dbReference>
<feature type="transmembrane region" description="Helical" evidence="7">
    <location>
        <begin position="385"/>
        <end position="407"/>
    </location>
</feature>
<dbReference type="Gene3D" id="1.20.1250.20">
    <property type="entry name" value="MFS general substrate transporter like domains"/>
    <property type="match status" value="2"/>
</dbReference>
<dbReference type="InterPro" id="IPR011701">
    <property type="entry name" value="MFS"/>
</dbReference>
<evidence type="ECO:0000256" key="5">
    <source>
        <dbReference type="ARBA" id="ARBA00022989"/>
    </source>
</evidence>
<evidence type="ECO:0000256" key="7">
    <source>
        <dbReference type="SAM" id="Phobius"/>
    </source>
</evidence>
<keyword evidence="6 7" id="KW-0472">Membrane</keyword>
<dbReference type="RefSeq" id="XP_037226231.1">
    <property type="nucleotide sequence ID" value="XM_037358321.1"/>
</dbReference>
<organism evidence="9 10">
    <name type="scientific">Mycena indigotica</name>
    <dbReference type="NCBI Taxonomy" id="2126181"/>
    <lineage>
        <taxon>Eukaryota</taxon>
        <taxon>Fungi</taxon>
        <taxon>Dikarya</taxon>
        <taxon>Basidiomycota</taxon>
        <taxon>Agaricomycotina</taxon>
        <taxon>Agaricomycetes</taxon>
        <taxon>Agaricomycetidae</taxon>
        <taxon>Agaricales</taxon>
        <taxon>Marasmiineae</taxon>
        <taxon>Mycenaceae</taxon>
        <taxon>Mycena</taxon>
    </lineage>
</organism>
<evidence type="ECO:0000256" key="3">
    <source>
        <dbReference type="ARBA" id="ARBA00022448"/>
    </source>
</evidence>
<proteinExistence type="inferred from homology"/>
<protein>
    <submittedName>
        <fullName evidence="9">MFS domain-containing protein</fullName>
    </submittedName>
</protein>
<dbReference type="EMBL" id="JACAZF010000001">
    <property type="protein sequence ID" value="KAF7316208.1"/>
    <property type="molecule type" value="Genomic_DNA"/>
</dbReference>
<dbReference type="Pfam" id="PF07690">
    <property type="entry name" value="MFS_1"/>
    <property type="match status" value="1"/>
</dbReference>
<keyword evidence="4 7" id="KW-0812">Transmembrane</keyword>
<reference evidence="9" key="1">
    <citation type="submission" date="2020-05" db="EMBL/GenBank/DDBJ databases">
        <title>Mycena genomes resolve the evolution of fungal bioluminescence.</title>
        <authorList>
            <person name="Tsai I.J."/>
        </authorList>
    </citation>
    <scope>NUCLEOTIDE SEQUENCE</scope>
    <source>
        <strain evidence="9">171206Taipei</strain>
    </source>
</reference>
<feature type="transmembrane region" description="Helical" evidence="7">
    <location>
        <begin position="355"/>
        <end position="373"/>
    </location>
</feature>
<name>A0A8H6TEG8_9AGAR</name>
<feature type="domain" description="Major facilitator superfamily (MFS) profile" evidence="8">
    <location>
        <begin position="50"/>
        <end position="444"/>
    </location>
</feature>
<feature type="transmembrane region" description="Helical" evidence="7">
    <location>
        <begin position="47"/>
        <end position="63"/>
    </location>
</feature>
<evidence type="ECO:0000313" key="9">
    <source>
        <dbReference type="EMBL" id="KAF7316208.1"/>
    </source>
</evidence>
<comment type="caution">
    <text evidence="9">The sequence shown here is derived from an EMBL/GenBank/DDBJ whole genome shotgun (WGS) entry which is preliminary data.</text>
</comment>
<feature type="transmembrane region" description="Helical" evidence="7">
    <location>
        <begin position="208"/>
        <end position="228"/>
    </location>
</feature>
<feature type="transmembrane region" description="Helical" evidence="7">
    <location>
        <begin position="142"/>
        <end position="159"/>
    </location>
</feature>
<dbReference type="AlphaFoldDB" id="A0A8H6TEG8"/>
<dbReference type="PANTHER" id="PTHR23514">
    <property type="entry name" value="BYPASS OF STOP CODON PROTEIN 6"/>
    <property type="match status" value="1"/>
</dbReference>
<dbReference type="GO" id="GO:0022857">
    <property type="term" value="F:transmembrane transporter activity"/>
    <property type="evidence" value="ECO:0007669"/>
    <property type="project" value="InterPro"/>
</dbReference>
<feature type="transmembrane region" description="Helical" evidence="7">
    <location>
        <begin position="419"/>
        <end position="438"/>
    </location>
</feature>
<dbReference type="GeneID" id="59340837"/>
<dbReference type="InterPro" id="IPR036259">
    <property type="entry name" value="MFS_trans_sf"/>
</dbReference>
<dbReference type="OrthoDB" id="413079at2759"/>
<feature type="transmembrane region" description="Helical" evidence="7">
    <location>
        <begin position="300"/>
        <end position="322"/>
    </location>
</feature>